<gene>
    <name evidence="2" type="ORF">Tsubulata_011637</name>
    <name evidence="3" type="ORF">Tsubulata_031141</name>
</gene>
<evidence type="ECO:0000313" key="2">
    <source>
        <dbReference type="EMBL" id="KAJ4822483.1"/>
    </source>
</evidence>
<evidence type="ECO:0000256" key="1">
    <source>
        <dbReference type="SAM" id="MobiDB-lite"/>
    </source>
</evidence>
<proteinExistence type="predicted"/>
<evidence type="ECO:0000313" key="4">
    <source>
        <dbReference type="Proteomes" id="UP001141552"/>
    </source>
</evidence>
<dbReference type="AlphaFoldDB" id="A0A9Q0EZX7"/>
<comment type="caution">
    <text evidence="2">The sequence shown here is derived from an EMBL/GenBank/DDBJ whole genome shotgun (WGS) entry which is preliminary data.</text>
</comment>
<evidence type="ECO:0000313" key="3">
    <source>
        <dbReference type="EMBL" id="KAJ4830948.1"/>
    </source>
</evidence>
<dbReference type="EMBL" id="JAKUCV010005489">
    <property type="protein sequence ID" value="KAJ4830948.1"/>
    <property type="molecule type" value="Genomic_DNA"/>
</dbReference>
<keyword evidence="4" id="KW-1185">Reference proteome</keyword>
<feature type="region of interest" description="Disordered" evidence="1">
    <location>
        <begin position="1"/>
        <end position="27"/>
    </location>
</feature>
<sequence length="70" mass="8207">MKFPEDDSYLGSNNNTKHLRQPTHNTQREVKLDLCLSQLGRDKHLHHQEGENTKPMHIFLLIIYSRPVAD</sequence>
<protein>
    <submittedName>
        <fullName evidence="2">Uncharacterized protein</fullName>
    </submittedName>
</protein>
<dbReference type="Proteomes" id="UP001141552">
    <property type="component" value="Unassembled WGS sequence"/>
</dbReference>
<organism evidence="2 4">
    <name type="scientific">Turnera subulata</name>
    <dbReference type="NCBI Taxonomy" id="218843"/>
    <lineage>
        <taxon>Eukaryota</taxon>
        <taxon>Viridiplantae</taxon>
        <taxon>Streptophyta</taxon>
        <taxon>Embryophyta</taxon>
        <taxon>Tracheophyta</taxon>
        <taxon>Spermatophyta</taxon>
        <taxon>Magnoliopsida</taxon>
        <taxon>eudicotyledons</taxon>
        <taxon>Gunneridae</taxon>
        <taxon>Pentapetalae</taxon>
        <taxon>rosids</taxon>
        <taxon>fabids</taxon>
        <taxon>Malpighiales</taxon>
        <taxon>Passifloraceae</taxon>
        <taxon>Turnera</taxon>
    </lineage>
</organism>
<accession>A0A9Q0EZX7</accession>
<reference evidence="2" key="1">
    <citation type="submission" date="2022-02" db="EMBL/GenBank/DDBJ databases">
        <authorList>
            <person name="Henning P.M."/>
            <person name="McCubbin A.G."/>
            <person name="Shore J.S."/>
        </authorList>
    </citation>
    <scope>NUCLEOTIDE SEQUENCE</scope>
    <source>
        <strain evidence="2">F60SS</strain>
        <tissue evidence="2">Leaves</tissue>
    </source>
</reference>
<name>A0A9Q0EZX7_9ROSI</name>
<reference evidence="2" key="2">
    <citation type="journal article" date="2023" name="Plants (Basel)">
        <title>Annotation of the Turnera subulata (Passifloraceae) Draft Genome Reveals the S-Locus Evolved after the Divergence of Turneroideae from Passifloroideae in a Stepwise Manner.</title>
        <authorList>
            <person name="Henning P.M."/>
            <person name="Roalson E.H."/>
            <person name="Mir W."/>
            <person name="McCubbin A.G."/>
            <person name="Shore J.S."/>
        </authorList>
    </citation>
    <scope>NUCLEOTIDE SEQUENCE</scope>
    <source>
        <strain evidence="2">F60SS</strain>
    </source>
</reference>
<dbReference type="EMBL" id="JAKUCV010007668">
    <property type="protein sequence ID" value="KAJ4822483.1"/>
    <property type="molecule type" value="Genomic_DNA"/>
</dbReference>